<proteinExistence type="predicted"/>
<organism evidence="1 2">
    <name type="scientific">Nonomuraea endophytica</name>
    <dbReference type="NCBI Taxonomy" id="714136"/>
    <lineage>
        <taxon>Bacteria</taxon>
        <taxon>Bacillati</taxon>
        <taxon>Actinomycetota</taxon>
        <taxon>Actinomycetes</taxon>
        <taxon>Streptosporangiales</taxon>
        <taxon>Streptosporangiaceae</taxon>
        <taxon>Nonomuraea</taxon>
    </lineage>
</organism>
<dbReference type="AlphaFoldDB" id="A0A7W8EET0"/>
<comment type="caution">
    <text evidence="1">The sequence shown here is derived from an EMBL/GenBank/DDBJ whole genome shotgun (WGS) entry which is preliminary data.</text>
</comment>
<dbReference type="InterPro" id="IPR001387">
    <property type="entry name" value="Cro/C1-type_HTH"/>
</dbReference>
<dbReference type="SUPFAM" id="SSF47413">
    <property type="entry name" value="lambda repressor-like DNA-binding domains"/>
    <property type="match status" value="1"/>
</dbReference>
<reference evidence="1 2" key="1">
    <citation type="submission" date="2020-08" db="EMBL/GenBank/DDBJ databases">
        <title>Genomic Encyclopedia of Type Strains, Phase IV (KMG-IV): sequencing the most valuable type-strain genomes for metagenomic binning, comparative biology and taxonomic classification.</title>
        <authorList>
            <person name="Goeker M."/>
        </authorList>
    </citation>
    <scope>NUCLEOTIDE SEQUENCE [LARGE SCALE GENOMIC DNA]</scope>
    <source>
        <strain evidence="1 2">DSM 45385</strain>
    </source>
</reference>
<name>A0A7W8EET0_9ACTN</name>
<accession>A0A7W8EET0</accession>
<dbReference type="EMBL" id="JACHIN010000001">
    <property type="protein sequence ID" value="MBB5075732.1"/>
    <property type="molecule type" value="Genomic_DNA"/>
</dbReference>
<dbReference type="InterPro" id="IPR010982">
    <property type="entry name" value="Lambda_DNA-bd_dom_sf"/>
</dbReference>
<dbReference type="Proteomes" id="UP000568380">
    <property type="component" value="Unassembled WGS sequence"/>
</dbReference>
<sequence length="241" mass="26979">MLRSGVTRAALADAAGVDVKTVTRWMNGRVPHRANRLAIAATVNEDEATLWPMTRSDQTPGGVVTSEVVGAYAHRVDVPASLWESLLVGAHETIDIVGYCFLFIWEQHIDLPKLIAAKCAAGARVRIALADPDYEHVRERDELEQLGGTLPGRIRNALNHIRELREVPGVHIGLHQVHLYSAIYRFDCEMIVTPYLYRARGYQHPALHLRELSPHGVFTRYADQFEQIWGTTKRLESVTAG</sequence>
<evidence type="ECO:0000313" key="2">
    <source>
        <dbReference type="Proteomes" id="UP000568380"/>
    </source>
</evidence>
<dbReference type="CDD" id="cd00093">
    <property type="entry name" value="HTH_XRE"/>
    <property type="match status" value="1"/>
</dbReference>
<keyword evidence="2" id="KW-1185">Reference proteome</keyword>
<protein>
    <submittedName>
        <fullName evidence="1">Transcriptional regulator with XRE-family HTH domain</fullName>
    </submittedName>
</protein>
<dbReference type="GO" id="GO:0003677">
    <property type="term" value="F:DNA binding"/>
    <property type="evidence" value="ECO:0007669"/>
    <property type="project" value="InterPro"/>
</dbReference>
<gene>
    <name evidence="1" type="ORF">HNR40_001178</name>
</gene>
<dbReference type="RefSeq" id="WP_184958888.1">
    <property type="nucleotide sequence ID" value="NZ_JACHIN010000001.1"/>
</dbReference>
<dbReference type="Gene3D" id="1.10.260.40">
    <property type="entry name" value="lambda repressor-like DNA-binding domains"/>
    <property type="match status" value="1"/>
</dbReference>
<evidence type="ECO:0000313" key="1">
    <source>
        <dbReference type="EMBL" id="MBB5075732.1"/>
    </source>
</evidence>